<keyword evidence="3" id="KW-1185">Reference proteome</keyword>
<comment type="caution">
    <text evidence="2">The sequence shown here is derived from an EMBL/GenBank/DDBJ whole genome shotgun (WGS) entry which is preliminary data.</text>
</comment>
<proteinExistence type="predicted"/>
<name>A0ABT5EF48_9BACT</name>
<evidence type="ECO:0000313" key="2">
    <source>
        <dbReference type="EMBL" id="MDC0723466.1"/>
    </source>
</evidence>
<reference evidence="2 3" key="1">
    <citation type="submission" date="2022-11" db="EMBL/GenBank/DDBJ databases">
        <title>Minimal conservation of predation-associated metabolite biosynthetic gene clusters underscores biosynthetic potential of Myxococcota including descriptions for ten novel species: Archangium lansinium sp. nov., Myxococcus landrumus sp. nov., Nannocystis bai.</title>
        <authorList>
            <person name="Ahearne A."/>
            <person name="Stevens C."/>
            <person name="Dowd S."/>
        </authorList>
    </citation>
    <scope>NUCLEOTIDE SEQUENCE [LARGE SCALE GENOMIC DNA]</scope>
    <source>
        <strain evidence="2 3">BB15-2</strain>
    </source>
</reference>
<keyword evidence="1" id="KW-0732">Signal</keyword>
<evidence type="ECO:0000256" key="1">
    <source>
        <dbReference type="SAM" id="SignalP"/>
    </source>
</evidence>
<evidence type="ECO:0008006" key="4">
    <source>
        <dbReference type="Google" id="ProtNLM"/>
    </source>
</evidence>
<feature type="chain" id="PRO_5045485970" description="Lipoprotein" evidence="1">
    <location>
        <begin position="19"/>
        <end position="190"/>
    </location>
</feature>
<dbReference type="RefSeq" id="WP_272092008.1">
    <property type="nucleotide sequence ID" value="NZ_JAQNDL010000005.1"/>
</dbReference>
<gene>
    <name evidence="2" type="ORF">POL25_41680</name>
</gene>
<accession>A0ABT5EF48</accession>
<sequence>MHAIALILSLSLPGPVSACDEVEATFAEVLTAPSHVRNLTASFNFTDGIAGQIDYVLPDVGPLSIALRIDASGSGTATFVVERVPIVDLRFVDWEFVGEFGHSSTSLSPKRVARIAASIVQIWLDEGLELAGLGEDEARWKCWLAGAFAAATVGIVTVTGCGPCGATTGLAAGAYVKNKCDKAQNKRDKK</sequence>
<evidence type="ECO:0000313" key="3">
    <source>
        <dbReference type="Proteomes" id="UP001221686"/>
    </source>
</evidence>
<feature type="signal peptide" evidence="1">
    <location>
        <begin position="1"/>
        <end position="18"/>
    </location>
</feature>
<dbReference type="Proteomes" id="UP001221686">
    <property type="component" value="Unassembled WGS sequence"/>
</dbReference>
<protein>
    <recommendedName>
        <fullName evidence="4">Lipoprotein</fullName>
    </recommendedName>
</protein>
<organism evidence="2 3">
    <name type="scientific">Nannocystis bainbridge</name>
    <dbReference type="NCBI Taxonomy" id="2995303"/>
    <lineage>
        <taxon>Bacteria</taxon>
        <taxon>Pseudomonadati</taxon>
        <taxon>Myxococcota</taxon>
        <taxon>Polyangia</taxon>
        <taxon>Nannocystales</taxon>
        <taxon>Nannocystaceae</taxon>
        <taxon>Nannocystis</taxon>
    </lineage>
</organism>
<dbReference type="EMBL" id="JAQNDL010000005">
    <property type="protein sequence ID" value="MDC0723466.1"/>
    <property type="molecule type" value="Genomic_DNA"/>
</dbReference>